<dbReference type="KEGG" id="pan:PODANSg7830"/>
<gene>
    <name evidence="5" type="ORF">PODANS_2_450</name>
</gene>
<feature type="non-terminal residue" evidence="5">
    <location>
        <position position="1"/>
    </location>
</feature>
<evidence type="ECO:0000256" key="1">
    <source>
        <dbReference type="ARBA" id="ARBA00022857"/>
    </source>
</evidence>
<feature type="region of interest" description="Disordered" evidence="3">
    <location>
        <begin position="262"/>
        <end position="282"/>
    </location>
</feature>
<protein>
    <submittedName>
        <fullName evidence="5">Podospora anserina S mat+ genomic DNA chromosome 2, supercontig 2</fullName>
    </submittedName>
</protein>
<dbReference type="VEuPathDB" id="FungiDB:PODANS_2_450"/>
<dbReference type="Gene3D" id="3.40.50.720">
    <property type="entry name" value="NAD(P)-binding Rossmann-like Domain"/>
    <property type="match status" value="1"/>
</dbReference>
<dbReference type="OrthoDB" id="419598at2759"/>
<dbReference type="AlphaFoldDB" id="B2B489"/>
<name>B2B489_PODAN</name>
<dbReference type="HOGENOM" id="CLU_854063_0_0_1"/>
<dbReference type="PANTHER" id="PTHR47706">
    <property type="entry name" value="NMRA-LIKE FAMILY PROTEIN"/>
    <property type="match status" value="1"/>
</dbReference>
<evidence type="ECO:0000256" key="3">
    <source>
        <dbReference type="SAM" id="MobiDB-lite"/>
    </source>
</evidence>
<reference evidence="5" key="2">
    <citation type="submission" date="2008-07" db="EMBL/GenBank/DDBJ databases">
        <authorList>
            <person name="Genoscope - CEA"/>
        </authorList>
    </citation>
    <scope>NUCLEOTIDE SEQUENCE</scope>
    <source>
        <strain evidence="5">S mat+</strain>
    </source>
</reference>
<dbReference type="SUPFAM" id="SSF51735">
    <property type="entry name" value="NAD(P)-binding Rossmann-fold domains"/>
    <property type="match status" value="1"/>
</dbReference>
<evidence type="ECO:0000256" key="2">
    <source>
        <dbReference type="ARBA" id="ARBA00023002"/>
    </source>
</evidence>
<keyword evidence="1" id="KW-0521">NADP</keyword>
<dbReference type="InterPro" id="IPR008030">
    <property type="entry name" value="NmrA-like"/>
</dbReference>
<keyword evidence="2" id="KW-0560">Oxidoreductase</keyword>
<proteinExistence type="predicted"/>
<feature type="domain" description="NmrA-like" evidence="4">
    <location>
        <begin position="57"/>
        <end position="241"/>
    </location>
</feature>
<reference evidence="5" key="1">
    <citation type="journal article" date="2008" name="Genome Biol.">
        <title>The genome sequence of the model ascomycete fungus Podospora anserina.</title>
        <authorList>
            <person name="Espagne E."/>
            <person name="Lespinet O."/>
            <person name="Malagnac F."/>
            <person name="Da Silva C."/>
            <person name="Jaillon O."/>
            <person name="Porcel B.M."/>
            <person name="Couloux A."/>
            <person name="Aury J.-M."/>
            <person name="Segurens B."/>
            <person name="Poulain J."/>
            <person name="Anthouard V."/>
            <person name="Grossetete S."/>
            <person name="Khalili H."/>
            <person name="Coppin E."/>
            <person name="Dequard-Chablat M."/>
            <person name="Picard M."/>
            <person name="Contamine V."/>
            <person name="Arnaise S."/>
            <person name="Bourdais A."/>
            <person name="Berteaux-Lecellier V."/>
            <person name="Gautheret D."/>
            <person name="de Vries R.P."/>
            <person name="Battaglia E."/>
            <person name="Coutinho P.M."/>
            <person name="Danchin E.G.J."/>
            <person name="Henrissat B."/>
            <person name="El Khoury R."/>
            <person name="Sainsard-Chanet A."/>
            <person name="Boivin A."/>
            <person name="Pinan-Lucarre B."/>
            <person name="Sellem C.H."/>
            <person name="Debuchy R."/>
            <person name="Wincker P."/>
            <person name="Weissenbach J."/>
            <person name="Silar P."/>
        </authorList>
    </citation>
    <scope>NUCLEOTIDE SEQUENCE [LARGE SCALE GENOMIC DNA]</scope>
    <source>
        <strain evidence="5">S mat+</strain>
    </source>
</reference>
<feature type="compositionally biased region" description="Low complexity" evidence="3">
    <location>
        <begin position="265"/>
        <end position="279"/>
    </location>
</feature>
<sequence>EWPSPELAALPVFSPSTLAKPTLFSFFQLRSVQCRVWCFRSFQLTYQQPRPEVDEQCPGCQLVVVDYQDIENLRYAVLGADIIISTISGAEQLNLIDAARRARVRRFVPSEFEGDMSRRPTDDPLDRGGQSAIEMLEQLHIRYTIFSCGIFMERFAPGGLQTYHIGAGSGVQGPSDYLVDIQGCNAEIIPNNPSGRSVRVTLTSVYDVAQFVTAAIDLGISNWPREYRMRGETMTVTDLVHTCSDFHSTLLLAITVRSRHKSKNSGRTGIGATTTSTISDSCRRPLEGTTSIHPILTTMFRYNPCHLGLGWRGSGVRQPRPPAESW</sequence>
<dbReference type="InterPro" id="IPR036291">
    <property type="entry name" value="NAD(P)-bd_dom_sf"/>
</dbReference>
<dbReference type="Pfam" id="PF05368">
    <property type="entry name" value="NmrA"/>
    <property type="match status" value="1"/>
</dbReference>
<dbReference type="PANTHER" id="PTHR47706:SF5">
    <property type="entry name" value="ISOFLAVONE REDUCTASE"/>
    <property type="match status" value="1"/>
</dbReference>
<dbReference type="RefSeq" id="XP_001910789.1">
    <property type="nucleotide sequence ID" value="XM_001910754.1"/>
</dbReference>
<organism evidence="5">
    <name type="scientific">Podospora anserina (strain S / ATCC MYA-4624 / DSM 980 / FGSC 10383)</name>
    <name type="common">Pleurage anserina</name>
    <dbReference type="NCBI Taxonomy" id="515849"/>
    <lineage>
        <taxon>Eukaryota</taxon>
        <taxon>Fungi</taxon>
        <taxon>Dikarya</taxon>
        <taxon>Ascomycota</taxon>
        <taxon>Pezizomycotina</taxon>
        <taxon>Sordariomycetes</taxon>
        <taxon>Sordariomycetidae</taxon>
        <taxon>Sordariales</taxon>
        <taxon>Podosporaceae</taxon>
        <taxon>Podospora</taxon>
        <taxon>Podospora anserina</taxon>
    </lineage>
</organism>
<dbReference type="GeneID" id="6196150"/>
<evidence type="ECO:0000259" key="4">
    <source>
        <dbReference type="Pfam" id="PF05368"/>
    </source>
</evidence>
<dbReference type="EMBL" id="CU640366">
    <property type="protein sequence ID" value="CAP72613.1"/>
    <property type="molecule type" value="Genomic_DNA"/>
</dbReference>
<accession>B2B489</accession>
<dbReference type="InterPro" id="IPR051609">
    <property type="entry name" value="NmrA/Isoflavone_reductase-like"/>
</dbReference>
<dbReference type="GO" id="GO:0016491">
    <property type="term" value="F:oxidoreductase activity"/>
    <property type="evidence" value="ECO:0007669"/>
    <property type="project" value="UniProtKB-KW"/>
</dbReference>
<evidence type="ECO:0000313" key="5">
    <source>
        <dbReference type="EMBL" id="CAP72613.1"/>
    </source>
</evidence>